<dbReference type="EMBL" id="CP036269">
    <property type="protein sequence ID" value="QDT43620.1"/>
    <property type="molecule type" value="Genomic_DNA"/>
</dbReference>
<evidence type="ECO:0000313" key="3">
    <source>
        <dbReference type="Proteomes" id="UP000317171"/>
    </source>
</evidence>
<evidence type="ECO:0000313" key="2">
    <source>
        <dbReference type="EMBL" id="QDT43620.1"/>
    </source>
</evidence>
<sequence length="147" mass="16166">MCVEEAGRKMKLLDYAKAAGVAFILLAINVLIVILVVMVYALFIEPGHPSEFYDEAAKWLAPWCLHTAGTALFFVAGWFLTTRQPERNAYQMVMIVTLFYLFIDAASVGFAGIWSVGFALSMLAKLLASLAGAFAGSRFRSKPAHPR</sequence>
<protein>
    <submittedName>
        <fullName evidence="2">Uncharacterized protein</fullName>
    </submittedName>
</protein>
<name>A0A517RIC8_9PLAN</name>
<dbReference type="Proteomes" id="UP000317171">
    <property type="component" value="Chromosome"/>
</dbReference>
<reference evidence="2 3" key="1">
    <citation type="submission" date="2019-02" db="EMBL/GenBank/DDBJ databases">
        <title>Deep-cultivation of Planctomycetes and their phenomic and genomic characterization uncovers novel biology.</title>
        <authorList>
            <person name="Wiegand S."/>
            <person name="Jogler M."/>
            <person name="Boedeker C."/>
            <person name="Pinto D."/>
            <person name="Vollmers J."/>
            <person name="Rivas-Marin E."/>
            <person name="Kohn T."/>
            <person name="Peeters S.H."/>
            <person name="Heuer A."/>
            <person name="Rast P."/>
            <person name="Oberbeckmann S."/>
            <person name="Bunk B."/>
            <person name="Jeske O."/>
            <person name="Meyerdierks A."/>
            <person name="Storesund J.E."/>
            <person name="Kallscheuer N."/>
            <person name="Luecker S."/>
            <person name="Lage O.M."/>
            <person name="Pohl T."/>
            <person name="Merkel B.J."/>
            <person name="Hornburger P."/>
            <person name="Mueller R.-W."/>
            <person name="Bruemmer F."/>
            <person name="Labrenz M."/>
            <person name="Spormann A.M."/>
            <person name="Op den Camp H."/>
            <person name="Overmann J."/>
            <person name="Amann R."/>
            <person name="Jetten M.S.M."/>
            <person name="Mascher T."/>
            <person name="Medema M.H."/>
            <person name="Devos D.P."/>
            <person name="Kaster A.-K."/>
            <person name="Ovreas L."/>
            <person name="Rohde M."/>
            <person name="Galperin M.Y."/>
            <person name="Jogler C."/>
        </authorList>
    </citation>
    <scope>NUCLEOTIDE SEQUENCE [LARGE SCALE GENOMIC DNA]</scope>
    <source>
        <strain evidence="2 3">Pan241w</strain>
    </source>
</reference>
<accession>A0A517RIC8</accession>
<organism evidence="2 3">
    <name type="scientific">Gimesia alba</name>
    <dbReference type="NCBI Taxonomy" id="2527973"/>
    <lineage>
        <taxon>Bacteria</taxon>
        <taxon>Pseudomonadati</taxon>
        <taxon>Planctomycetota</taxon>
        <taxon>Planctomycetia</taxon>
        <taxon>Planctomycetales</taxon>
        <taxon>Planctomycetaceae</taxon>
        <taxon>Gimesia</taxon>
    </lineage>
</organism>
<gene>
    <name evidence="2" type="ORF">Pan241w_37220</name>
</gene>
<feature type="transmembrane region" description="Helical" evidence="1">
    <location>
        <begin position="21"/>
        <end position="44"/>
    </location>
</feature>
<feature type="transmembrane region" description="Helical" evidence="1">
    <location>
        <begin position="59"/>
        <end position="80"/>
    </location>
</feature>
<dbReference type="AlphaFoldDB" id="A0A517RIC8"/>
<feature type="transmembrane region" description="Helical" evidence="1">
    <location>
        <begin position="92"/>
        <end position="114"/>
    </location>
</feature>
<proteinExistence type="predicted"/>
<evidence type="ECO:0000256" key="1">
    <source>
        <dbReference type="SAM" id="Phobius"/>
    </source>
</evidence>
<keyword evidence="1" id="KW-0472">Membrane</keyword>
<keyword evidence="3" id="KW-1185">Reference proteome</keyword>
<keyword evidence="1" id="KW-1133">Transmembrane helix</keyword>
<keyword evidence="1" id="KW-0812">Transmembrane</keyword>
<dbReference type="KEGG" id="gaz:Pan241w_37220"/>